<reference evidence="1 2" key="1">
    <citation type="submission" date="2016-11" db="EMBL/GenBank/DDBJ databases">
        <authorList>
            <person name="Jaros S."/>
            <person name="Januszkiewicz K."/>
            <person name="Wedrychowicz H."/>
        </authorList>
    </citation>
    <scope>NUCLEOTIDE SEQUENCE [LARGE SCALE GENOMIC DNA]</scope>
    <source>
        <strain evidence="1 2">ATCC 23634</strain>
    </source>
</reference>
<proteinExistence type="predicted"/>
<dbReference type="OrthoDB" id="7938580at2"/>
<accession>A0A1K2I1I1</accession>
<gene>
    <name evidence="1" type="ORF">SAMN02983003_3428</name>
</gene>
<name>A0A1K2I1I1_9HYPH</name>
<dbReference type="Proteomes" id="UP000183447">
    <property type="component" value="Unassembled WGS sequence"/>
</dbReference>
<dbReference type="AlphaFoldDB" id="A0A1K2I1I1"/>
<dbReference type="RefSeq" id="WP_072345687.1">
    <property type="nucleotide sequence ID" value="NZ_FPKU01000003.1"/>
</dbReference>
<dbReference type="STRING" id="665118.SAMN02983003_3428"/>
<sequence>MKSFSSTSFASDQAELLAIAQAAVSRNPQALFTDFQWFLYKGSDTVFYTAFSRQGFDKESVSNLVAEMVTLAPQLTHGFVGAKPGQPFPKHVLDAITSVETVESFDGYPDKWLSKSEDIFERNDLPLFRVMVAVRRDGADEQGRVSCIQVRSSHALLEGSDSALLTRSQSASHGVMSDKSNKIDFGSRFKSTLRGWMTAIIYITLGNLLAPPEKPWGFRTLALGRHRLRRLANRLGVRQRSLMFALVTHALNGEGEDRHMSKKVIGAAYTMLDTKRNNADDDFFRVRALEAKFQVLDDFVAYVRKVDETVGQIEQKDITKFQVTINAMFRALRSINRIIPALPNKRFWRFNAGMHIVLTLVPPHRTYGPITHGMIEPIYCGAWHSAANICTFCPGRDYVTLSFSMETRHIDNVGKIEALLDRVEAMDIPPAPAVPAIG</sequence>
<evidence type="ECO:0008006" key="3">
    <source>
        <dbReference type="Google" id="ProtNLM"/>
    </source>
</evidence>
<evidence type="ECO:0000313" key="1">
    <source>
        <dbReference type="EMBL" id="SFZ86250.1"/>
    </source>
</evidence>
<evidence type="ECO:0000313" key="2">
    <source>
        <dbReference type="Proteomes" id="UP000183447"/>
    </source>
</evidence>
<organism evidence="1 2">
    <name type="scientific">Devosia enhydra</name>
    <dbReference type="NCBI Taxonomy" id="665118"/>
    <lineage>
        <taxon>Bacteria</taxon>
        <taxon>Pseudomonadati</taxon>
        <taxon>Pseudomonadota</taxon>
        <taxon>Alphaproteobacteria</taxon>
        <taxon>Hyphomicrobiales</taxon>
        <taxon>Devosiaceae</taxon>
        <taxon>Devosia</taxon>
    </lineage>
</organism>
<protein>
    <recommendedName>
        <fullName evidence="3">Condensation domain-containing protein</fullName>
    </recommendedName>
</protein>
<dbReference type="EMBL" id="FPKU01000003">
    <property type="protein sequence ID" value="SFZ86250.1"/>
    <property type="molecule type" value="Genomic_DNA"/>
</dbReference>
<keyword evidence="2" id="KW-1185">Reference proteome</keyword>